<dbReference type="InterPro" id="IPR052343">
    <property type="entry name" value="Retrotransposon-Effector_Assoc"/>
</dbReference>
<reference evidence="2 3" key="1">
    <citation type="journal article" date="2017" name="Nature">
        <title>The Apostasia genome and the evolution of orchids.</title>
        <authorList>
            <person name="Zhang G.Q."/>
            <person name="Liu K.W."/>
            <person name="Li Z."/>
            <person name="Lohaus R."/>
            <person name="Hsiao Y.Y."/>
            <person name="Niu S.C."/>
            <person name="Wang J.Y."/>
            <person name="Lin Y.C."/>
            <person name="Xu Q."/>
            <person name="Chen L.J."/>
            <person name="Yoshida K."/>
            <person name="Fujiwara S."/>
            <person name="Wang Z.W."/>
            <person name="Zhang Y.Q."/>
            <person name="Mitsuda N."/>
            <person name="Wang M."/>
            <person name="Liu G.H."/>
            <person name="Pecoraro L."/>
            <person name="Huang H.X."/>
            <person name="Xiao X.J."/>
            <person name="Lin M."/>
            <person name="Wu X.Y."/>
            <person name="Wu W.L."/>
            <person name="Chen Y.Y."/>
            <person name="Chang S.B."/>
            <person name="Sakamoto S."/>
            <person name="Ohme-Takagi M."/>
            <person name="Yagi M."/>
            <person name="Zeng S.J."/>
            <person name="Shen C.Y."/>
            <person name="Yeh C.M."/>
            <person name="Luo Y.B."/>
            <person name="Tsai W.C."/>
            <person name="Van de Peer Y."/>
            <person name="Liu Z.J."/>
        </authorList>
    </citation>
    <scope>NUCLEOTIDE SEQUENCE [LARGE SCALE GENOMIC DNA]</scope>
    <source>
        <strain evidence="3">cv. Shenzhen</strain>
        <tissue evidence="2">Stem</tissue>
    </source>
</reference>
<evidence type="ECO:0000313" key="2">
    <source>
        <dbReference type="EMBL" id="PKA46427.1"/>
    </source>
</evidence>
<protein>
    <recommendedName>
        <fullName evidence="1">Reverse transcriptase domain-containing protein</fullName>
    </recommendedName>
</protein>
<dbReference type="OrthoDB" id="785525at2759"/>
<gene>
    <name evidence="2" type="ORF">AXF42_Ash021532</name>
</gene>
<proteinExistence type="predicted"/>
<dbReference type="InterPro" id="IPR000477">
    <property type="entry name" value="RT_dom"/>
</dbReference>
<evidence type="ECO:0000259" key="1">
    <source>
        <dbReference type="Pfam" id="PF00078"/>
    </source>
</evidence>
<dbReference type="STRING" id="1088818.A0A2H9ZT11"/>
<dbReference type="Pfam" id="PF00078">
    <property type="entry name" value="RVT_1"/>
    <property type="match status" value="1"/>
</dbReference>
<evidence type="ECO:0000313" key="3">
    <source>
        <dbReference type="Proteomes" id="UP000236161"/>
    </source>
</evidence>
<sequence>MPMRWKDTLMGLIPKVRGIELLSQFRPICLCTTIYKVIAKILINRVKDVLSSLISQEQGAFVPSRGIADNYLIAQEIMQKLASSKSSTGYMSIKVDMEKAYDRMR</sequence>
<dbReference type="AlphaFoldDB" id="A0A2H9ZT11"/>
<feature type="domain" description="Reverse transcriptase" evidence="1">
    <location>
        <begin position="14"/>
        <end position="104"/>
    </location>
</feature>
<dbReference type="PANTHER" id="PTHR46890">
    <property type="entry name" value="NON-LTR RETROLELEMENT REVERSE TRANSCRIPTASE-LIKE PROTEIN-RELATED"/>
    <property type="match status" value="1"/>
</dbReference>
<dbReference type="EMBL" id="KZ454144">
    <property type="protein sequence ID" value="PKA46427.1"/>
    <property type="molecule type" value="Genomic_DNA"/>
</dbReference>
<dbReference type="PANTHER" id="PTHR46890:SF48">
    <property type="entry name" value="RNA-DIRECTED DNA POLYMERASE"/>
    <property type="match status" value="1"/>
</dbReference>
<dbReference type="Proteomes" id="UP000236161">
    <property type="component" value="Unassembled WGS sequence"/>
</dbReference>
<organism evidence="2 3">
    <name type="scientific">Apostasia shenzhenica</name>
    <dbReference type="NCBI Taxonomy" id="1088818"/>
    <lineage>
        <taxon>Eukaryota</taxon>
        <taxon>Viridiplantae</taxon>
        <taxon>Streptophyta</taxon>
        <taxon>Embryophyta</taxon>
        <taxon>Tracheophyta</taxon>
        <taxon>Spermatophyta</taxon>
        <taxon>Magnoliopsida</taxon>
        <taxon>Liliopsida</taxon>
        <taxon>Asparagales</taxon>
        <taxon>Orchidaceae</taxon>
        <taxon>Apostasioideae</taxon>
        <taxon>Apostasia</taxon>
    </lineage>
</organism>
<keyword evidence="3" id="KW-1185">Reference proteome</keyword>
<name>A0A2H9ZT11_9ASPA</name>
<accession>A0A2H9ZT11</accession>